<evidence type="ECO:0000313" key="1">
    <source>
        <dbReference type="EMBL" id="MFC6825260.1"/>
    </source>
</evidence>
<evidence type="ECO:0000313" key="2">
    <source>
        <dbReference type="Proteomes" id="UP001596408"/>
    </source>
</evidence>
<dbReference type="AlphaFoldDB" id="A0ABD5TXI6"/>
<keyword evidence="2" id="KW-1185">Reference proteome</keyword>
<sequence length="128" mass="14332">MSVASTYQNFLADDGVPVQDVTLTDDGELVVTSHTHTDGRDRDDQIRRAVIYYWLIYDETDVRPLTYRLVDAESGIGLVCTCQPNWTAAAVASADELDEMSRVKHDVLAYVRETVEEVTVENLDDYAG</sequence>
<comment type="caution">
    <text evidence="1">The sequence shown here is derived from an EMBL/GenBank/DDBJ whole genome shotgun (WGS) entry which is preliminary data.</text>
</comment>
<reference evidence="1 2" key="1">
    <citation type="journal article" date="2019" name="Int. J. Syst. Evol. Microbiol.">
        <title>The Global Catalogue of Microorganisms (GCM) 10K type strain sequencing project: providing services to taxonomists for standard genome sequencing and annotation.</title>
        <authorList>
            <consortium name="The Broad Institute Genomics Platform"/>
            <consortium name="The Broad Institute Genome Sequencing Center for Infectious Disease"/>
            <person name="Wu L."/>
            <person name="Ma J."/>
        </authorList>
    </citation>
    <scope>NUCLEOTIDE SEQUENCE [LARGE SCALE GENOMIC DNA]</scope>
    <source>
        <strain evidence="1 2">YIM 94188</strain>
    </source>
</reference>
<protein>
    <submittedName>
        <fullName evidence="1">Uncharacterized protein</fullName>
    </submittedName>
</protein>
<proteinExistence type="predicted"/>
<organism evidence="1 2">
    <name type="scientific">Halopelagius fulvigenes</name>
    <dbReference type="NCBI Taxonomy" id="1198324"/>
    <lineage>
        <taxon>Archaea</taxon>
        <taxon>Methanobacteriati</taxon>
        <taxon>Methanobacteriota</taxon>
        <taxon>Stenosarchaea group</taxon>
        <taxon>Halobacteria</taxon>
        <taxon>Halobacteriales</taxon>
        <taxon>Haloferacaceae</taxon>
    </lineage>
</organism>
<dbReference type="RefSeq" id="WP_379695320.1">
    <property type="nucleotide sequence ID" value="NZ_JBHSXH010000014.1"/>
</dbReference>
<dbReference type="EMBL" id="JBHSXH010000014">
    <property type="protein sequence ID" value="MFC6825260.1"/>
    <property type="molecule type" value="Genomic_DNA"/>
</dbReference>
<accession>A0ABD5TXI6</accession>
<dbReference type="Proteomes" id="UP001596408">
    <property type="component" value="Unassembled WGS sequence"/>
</dbReference>
<name>A0ABD5TXI6_9EURY</name>
<gene>
    <name evidence="1" type="ORF">ACFQEV_09705</name>
</gene>